<reference evidence="1" key="1">
    <citation type="submission" date="2024-06" db="EMBL/GenBank/DDBJ databases">
        <authorList>
            <person name="Gannavaram S."/>
            <person name="Nemani S."/>
            <person name="Datta M."/>
            <person name="Picchiottino A."/>
            <person name="Mereddy A."/>
            <person name="Gannavaram N."/>
            <person name="Honeycutt C."/>
            <person name="Tran D."/>
            <person name="Choi K."/>
            <person name="Srinivasan K."/>
            <person name="Johnson A."/>
        </authorList>
    </citation>
    <scope>NUCLEOTIDE SEQUENCE</scope>
</reference>
<accession>A0AAU8L0K1</accession>
<protein>
    <submittedName>
        <fullName evidence="1">Uncharacterized protein</fullName>
    </submittedName>
</protein>
<name>A0AAU8L0K1_9CAUD</name>
<proteinExistence type="predicted"/>
<evidence type="ECO:0000313" key="1">
    <source>
        <dbReference type="EMBL" id="XCN28304.1"/>
    </source>
</evidence>
<sequence>MKTIIAAVLVLFSSFSFGASYDMKDPTELVGDRCAPGDILFYGMNMKGTKDVLICQWGQKVFYSYGSTMVGGNEKEMMIDLDASKVLFRISDNDVVSGETMVIRNATHAYGIEHKVDLKTGDETNTLVVIQLSDKKVLATIKLDPDFIVNNFRNNFVQ</sequence>
<organism evidence="1">
    <name type="scientific">Pantoea phage Survivor</name>
    <dbReference type="NCBI Taxonomy" id="3232176"/>
    <lineage>
        <taxon>Viruses</taxon>
        <taxon>Duplodnaviria</taxon>
        <taxon>Heunggongvirae</taxon>
        <taxon>Uroviricota</taxon>
        <taxon>Caudoviricetes</taxon>
    </lineage>
</organism>
<dbReference type="EMBL" id="PP885733">
    <property type="protein sequence ID" value="XCN28304.1"/>
    <property type="molecule type" value="Genomic_DNA"/>
</dbReference>